<reference evidence="2" key="1">
    <citation type="submission" date="2021-02" db="EMBL/GenBank/DDBJ databases">
        <authorList>
            <person name="Dougan E. K."/>
            <person name="Rhodes N."/>
            <person name="Thang M."/>
            <person name="Chan C."/>
        </authorList>
    </citation>
    <scope>NUCLEOTIDE SEQUENCE</scope>
</reference>
<dbReference type="SUPFAM" id="SSF48695">
    <property type="entry name" value="Multiheme cytochromes"/>
    <property type="match status" value="1"/>
</dbReference>
<accession>A0A813GFV7</accession>
<organism evidence="2 3">
    <name type="scientific">Polarella glacialis</name>
    <name type="common">Dinoflagellate</name>
    <dbReference type="NCBI Taxonomy" id="89957"/>
    <lineage>
        <taxon>Eukaryota</taxon>
        <taxon>Sar</taxon>
        <taxon>Alveolata</taxon>
        <taxon>Dinophyceae</taxon>
        <taxon>Suessiales</taxon>
        <taxon>Suessiaceae</taxon>
        <taxon>Polarella</taxon>
    </lineage>
</organism>
<dbReference type="Proteomes" id="UP000654075">
    <property type="component" value="Unassembled WGS sequence"/>
</dbReference>
<name>A0A813GFV7_POLGL</name>
<feature type="region of interest" description="Disordered" evidence="1">
    <location>
        <begin position="81"/>
        <end position="100"/>
    </location>
</feature>
<dbReference type="InterPro" id="IPR036280">
    <property type="entry name" value="Multihaem_cyt_sf"/>
</dbReference>
<evidence type="ECO:0000256" key="1">
    <source>
        <dbReference type="SAM" id="MobiDB-lite"/>
    </source>
</evidence>
<sequence length="517" mass="53083">MRAFAAATCFGVSARAFGLADVGGALFGGPSVDLCGDGLGDLRATDGPIEACRRCHGGQGMLTFNDGFADGLGYSSCGPVHTGRPETKQPSSESCGEGLGDLRTTEGPIEACGRCHGGTGMLTFNDGFADGLGYSSCGLPVMQPSSEQCGEGLGDLSATEGSLEACGRCHGGKGMLTFNDGFADGLGYSSCGPLVMQQPSSEHCGEGLGDLRATEGPIEACRRCHGGKGMLTFNDGFADGLGYSSCGPVHTGRPEMKQPSSESCGEGLGDLRTTEGPIEACGRCHGGTGMLTFNDGFADGLGYSSCGLPVMQPSSEQCGEGLGDLSATEGSLEACGRCHGGKGMLTFNDGFADGLGYSSCGPLVMQQPSSEHCGEGLGDLRATEGPIEACRRCHGGKGMLTFNDGFADGLGYSSCGPPVMQQPSSESCGEGLGDLRETLTHQEGLPAPWSETSSDTQMLATQQQQPMILWTLLVGVSGFFLLRQCTAIPEPEVRAAPLHRPVLLRSGQNFLSARKGG</sequence>
<protein>
    <submittedName>
        <fullName evidence="2">Uncharacterized protein</fullName>
    </submittedName>
</protein>
<evidence type="ECO:0000313" key="2">
    <source>
        <dbReference type="EMBL" id="CAE8623025.1"/>
    </source>
</evidence>
<gene>
    <name evidence="2" type="ORF">PGLA1383_LOCUS40350</name>
</gene>
<keyword evidence="3" id="KW-1185">Reference proteome</keyword>
<comment type="caution">
    <text evidence="2">The sequence shown here is derived from an EMBL/GenBank/DDBJ whole genome shotgun (WGS) entry which is preliminary data.</text>
</comment>
<dbReference type="AlphaFoldDB" id="A0A813GFV7"/>
<proteinExistence type="predicted"/>
<evidence type="ECO:0000313" key="3">
    <source>
        <dbReference type="Proteomes" id="UP000654075"/>
    </source>
</evidence>
<dbReference type="EMBL" id="CAJNNV010028102">
    <property type="protein sequence ID" value="CAE8623025.1"/>
    <property type="molecule type" value="Genomic_DNA"/>
</dbReference>